<dbReference type="EMBL" id="CAADFS010000160">
    <property type="protein sequence ID" value="VFK52242.1"/>
    <property type="molecule type" value="Genomic_DNA"/>
</dbReference>
<name>A0A450ZT45_9GAMM</name>
<keyword evidence="1" id="KW-1133">Transmembrane helix</keyword>
<dbReference type="AlphaFoldDB" id="A0A450ZT45"/>
<sequence length="148" mass="16830">MVKPRNREGEALLAHTLSDNHNLTERIQEAEKTSTGVDVKRMPFYKLCAKHGMQNNGVLGRDIFRGSEMGASMLRLASPDARSASSPSPPILSIGKTERVTFLRIVLIFTVFPHVFLKNQRRFVSNRQNIQHRQNKIDILVDLAHSRR</sequence>
<reference evidence="3" key="1">
    <citation type="submission" date="2019-02" db="EMBL/GenBank/DDBJ databases">
        <authorList>
            <person name="Gruber-Vodicka R. H."/>
            <person name="Seah K. B. B."/>
        </authorList>
    </citation>
    <scope>NUCLEOTIDE SEQUENCE</scope>
    <source>
        <strain evidence="2">BECK_BZ123</strain>
        <strain evidence="3">BECK_BZ126</strain>
    </source>
</reference>
<dbReference type="EMBL" id="CAADFW010000013">
    <property type="protein sequence ID" value="VFK56943.1"/>
    <property type="molecule type" value="Genomic_DNA"/>
</dbReference>
<protein>
    <submittedName>
        <fullName evidence="3">Uncharacterized protein</fullName>
    </submittedName>
</protein>
<evidence type="ECO:0000256" key="1">
    <source>
        <dbReference type="SAM" id="Phobius"/>
    </source>
</evidence>
<organism evidence="3">
    <name type="scientific">Candidatus Kentrum sp. TC</name>
    <dbReference type="NCBI Taxonomy" id="2126339"/>
    <lineage>
        <taxon>Bacteria</taxon>
        <taxon>Pseudomonadati</taxon>
        <taxon>Pseudomonadota</taxon>
        <taxon>Gammaproteobacteria</taxon>
        <taxon>Candidatus Kentrum</taxon>
    </lineage>
</organism>
<keyword evidence="1" id="KW-0812">Transmembrane</keyword>
<feature type="transmembrane region" description="Helical" evidence="1">
    <location>
        <begin position="100"/>
        <end position="117"/>
    </location>
</feature>
<proteinExistence type="predicted"/>
<keyword evidence="1" id="KW-0472">Membrane</keyword>
<accession>A0A450ZT45</accession>
<evidence type="ECO:0000313" key="3">
    <source>
        <dbReference type="EMBL" id="VFK56943.1"/>
    </source>
</evidence>
<gene>
    <name evidence="2" type="ORF">BECKTC1821D_GA0114238_11603</name>
    <name evidence="3" type="ORF">BECKTC1821F_GA0114240_101338</name>
</gene>
<evidence type="ECO:0000313" key="2">
    <source>
        <dbReference type="EMBL" id="VFK52242.1"/>
    </source>
</evidence>